<protein>
    <submittedName>
        <fullName evidence="2">Uncharacterized protein</fullName>
    </submittedName>
</protein>
<feature type="compositionally biased region" description="Polar residues" evidence="1">
    <location>
        <begin position="43"/>
        <end position="56"/>
    </location>
</feature>
<evidence type="ECO:0000256" key="1">
    <source>
        <dbReference type="SAM" id="MobiDB-lite"/>
    </source>
</evidence>
<name>A0AAN6PMM8_9PEZI</name>
<gene>
    <name evidence="2" type="ORF">C8A01DRAFT_44183</name>
</gene>
<evidence type="ECO:0000313" key="3">
    <source>
        <dbReference type="Proteomes" id="UP001303115"/>
    </source>
</evidence>
<accession>A0AAN6PMM8</accession>
<organism evidence="2 3">
    <name type="scientific">Parachaetomium inaequale</name>
    <dbReference type="NCBI Taxonomy" id="2588326"/>
    <lineage>
        <taxon>Eukaryota</taxon>
        <taxon>Fungi</taxon>
        <taxon>Dikarya</taxon>
        <taxon>Ascomycota</taxon>
        <taxon>Pezizomycotina</taxon>
        <taxon>Sordariomycetes</taxon>
        <taxon>Sordariomycetidae</taxon>
        <taxon>Sordariales</taxon>
        <taxon>Chaetomiaceae</taxon>
        <taxon>Parachaetomium</taxon>
    </lineage>
</organism>
<dbReference type="Proteomes" id="UP001303115">
    <property type="component" value="Unassembled WGS sequence"/>
</dbReference>
<dbReference type="AlphaFoldDB" id="A0AAN6PMM8"/>
<proteinExistence type="predicted"/>
<reference evidence="3" key="1">
    <citation type="journal article" date="2023" name="Mol. Phylogenet. Evol.">
        <title>Genome-scale phylogeny and comparative genomics of the fungal order Sordariales.</title>
        <authorList>
            <person name="Hensen N."/>
            <person name="Bonometti L."/>
            <person name="Westerberg I."/>
            <person name="Brannstrom I.O."/>
            <person name="Guillou S."/>
            <person name="Cros-Aarteil S."/>
            <person name="Calhoun S."/>
            <person name="Haridas S."/>
            <person name="Kuo A."/>
            <person name="Mondo S."/>
            <person name="Pangilinan J."/>
            <person name="Riley R."/>
            <person name="LaButti K."/>
            <person name="Andreopoulos B."/>
            <person name="Lipzen A."/>
            <person name="Chen C."/>
            <person name="Yan M."/>
            <person name="Daum C."/>
            <person name="Ng V."/>
            <person name="Clum A."/>
            <person name="Steindorff A."/>
            <person name="Ohm R.A."/>
            <person name="Martin F."/>
            <person name="Silar P."/>
            <person name="Natvig D.O."/>
            <person name="Lalanne C."/>
            <person name="Gautier V."/>
            <person name="Ament-Velasquez S.L."/>
            <person name="Kruys A."/>
            <person name="Hutchinson M.I."/>
            <person name="Powell A.J."/>
            <person name="Barry K."/>
            <person name="Miller A.N."/>
            <person name="Grigoriev I.V."/>
            <person name="Debuchy R."/>
            <person name="Gladieux P."/>
            <person name="Hiltunen Thoren M."/>
            <person name="Johannesson H."/>
        </authorList>
    </citation>
    <scope>NUCLEOTIDE SEQUENCE [LARGE SCALE GENOMIC DNA]</scope>
    <source>
        <strain evidence="3">CBS 284.82</strain>
    </source>
</reference>
<evidence type="ECO:0000313" key="2">
    <source>
        <dbReference type="EMBL" id="KAK4042825.1"/>
    </source>
</evidence>
<sequence>MEREEHTLRRQCEDLRLTLENRTRELSQSQELYSKLKQRVLLGQTQEAPPSVSRSRTPLRAHGTADAGYRDAQSQLPRPAMPVGVKTGVSNYFPASPGFSKTQPSSTAPAEWNKPTLSQQTEMPATPSRNVPLGNPRSLAFASTPRTGVGTAVPVPASGRFQQTASTSHINATDGPRVFSGPKLGVTGIRRSLGGGDLDVPRHSLGRTEGVPRESPHSTARRPSQHFEPPGPILRRP</sequence>
<comment type="caution">
    <text evidence="2">The sequence shown here is derived from an EMBL/GenBank/DDBJ whole genome shotgun (WGS) entry which is preliminary data.</text>
</comment>
<dbReference type="EMBL" id="MU854335">
    <property type="protein sequence ID" value="KAK4042825.1"/>
    <property type="molecule type" value="Genomic_DNA"/>
</dbReference>
<keyword evidence="3" id="KW-1185">Reference proteome</keyword>
<feature type="region of interest" description="Disordered" evidence="1">
    <location>
        <begin position="42"/>
        <end position="78"/>
    </location>
</feature>
<feature type="region of interest" description="Disordered" evidence="1">
    <location>
        <begin position="167"/>
        <end position="237"/>
    </location>
</feature>